<proteinExistence type="predicted"/>
<dbReference type="EMBL" id="CP107716">
    <property type="protein sequence ID" value="UYQ73091.1"/>
    <property type="molecule type" value="Genomic_DNA"/>
</dbReference>
<evidence type="ECO:0000313" key="8">
    <source>
        <dbReference type="EMBL" id="UYQ73336.1"/>
    </source>
</evidence>
<dbReference type="InterPro" id="IPR002559">
    <property type="entry name" value="Transposase_11"/>
</dbReference>
<evidence type="ECO:0000313" key="6">
    <source>
        <dbReference type="EMBL" id="UYQ72559.1"/>
    </source>
</evidence>
<dbReference type="EMBL" id="CP107716">
    <property type="protein sequence ID" value="UYQ71024.1"/>
    <property type="molecule type" value="Genomic_DNA"/>
</dbReference>
<dbReference type="InterPro" id="IPR025161">
    <property type="entry name" value="IS402-like_dom"/>
</dbReference>
<protein>
    <submittedName>
        <fullName evidence="5">IS5 family transposase</fullName>
    </submittedName>
</protein>
<reference evidence="5" key="1">
    <citation type="submission" date="2022-10" db="EMBL/GenBank/DDBJ databases">
        <title>YIM 151497 complete genome.</title>
        <authorList>
            <person name="Chen X."/>
        </authorList>
    </citation>
    <scope>NUCLEOTIDE SEQUENCE</scope>
    <source>
        <strain evidence="5">YIM 151497</strain>
    </source>
</reference>
<evidence type="ECO:0000259" key="1">
    <source>
        <dbReference type="Pfam" id="PF01609"/>
    </source>
</evidence>
<dbReference type="PANTHER" id="PTHR46637">
    <property type="entry name" value="TIS1421-TRANSPOSASE PROTEIN A"/>
    <property type="match status" value="1"/>
</dbReference>
<evidence type="ECO:0000313" key="3">
    <source>
        <dbReference type="EMBL" id="UYQ71024.1"/>
    </source>
</evidence>
<evidence type="ECO:0000259" key="2">
    <source>
        <dbReference type="Pfam" id="PF13340"/>
    </source>
</evidence>
<dbReference type="EMBL" id="CP107716">
    <property type="protein sequence ID" value="UYQ73336.1"/>
    <property type="molecule type" value="Genomic_DNA"/>
</dbReference>
<sequence length="251" mass="28515">MSRLFWLSDAAWAAIEPHLPKNQPGARRVDDRRVISGIVHMLKCGGRWADCPAEYGPSTTVYNRWNRWSRRGVWARILAALTEQGWIAETAQIDSSYIKAHRCAGGGKGGPRTNAIGISRGGRTTKIHALVDVIGRPIRLILTPGNASDMKGADLLIAHTMGMKRVIADRGYDANRLRSTLRNQKTIPVIPGRKNRKRKIKYDEKRYKDRWRVEAMFCRLKDFRRVATRYDKLARNYLSAVMLAAAVAYWL</sequence>
<dbReference type="PANTHER" id="PTHR46637:SF1">
    <property type="entry name" value="BLL5188 PROTEIN"/>
    <property type="match status" value="1"/>
</dbReference>
<evidence type="ECO:0000313" key="5">
    <source>
        <dbReference type="EMBL" id="UYQ71776.1"/>
    </source>
</evidence>
<name>A0ABY6IMF3_9HYPH</name>
<evidence type="ECO:0000313" key="7">
    <source>
        <dbReference type="EMBL" id="UYQ73091.1"/>
    </source>
</evidence>
<organism evidence="5 10">
    <name type="scientific">Pelagibacterium flavum</name>
    <dbReference type="NCBI Taxonomy" id="2984530"/>
    <lineage>
        <taxon>Bacteria</taxon>
        <taxon>Pseudomonadati</taxon>
        <taxon>Pseudomonadota</taxon>
        <taxon>Alphaproteobacteria</taxon>
        <taxon>Hyphomicrobiales</taxon>
        <taxon>Devosiaceae</taxon>
        <taxon>Pelagibacterium</taxon>
    </lineage>
</organism>
<evidence type="ECO:0000313" key="9">
    <source>
        <dbReference type="EMBL" id="UYQ73500.1"/>
    </source>
</evidence>
<feature type="domain" description="Insertion element IS402-like" evidence="2">
    <location>
        <begin position="7"/>
        <end position="77"/>
    </location>
</feature>
<dbReference type="EMBL" id="CP107716">
    <property type="protein sequence ID" value="UYQ73500.1"/>
    <property type="molecule type" value="Genomic_DNA"/>
</dbReference>
<gene>
    <name evidence="6" type="ORF">OF122_01860</name>
    <name evidence="7" type="ORF">OF122_04835</name>
    <name evidence="8" type="ORF">OF122_06130</name>
    <name evidence="9" type="ORF">OF122_07025</name>
    <name evidence="3" type="ORF">OF122_13255</name>
    <name evidence="4" type="ORF">OF122_13730</name>
    <name evidence="5" type="ORF">OF122_17300</name>
</gene>
<dbReference type="InterPro" id="IPR052909">
    <property type="entry name" value="Transposase_6_like"/>
</dbReference>
<dbReference type="Pfam" id="PF01609">
    <property type="entry name" value="DDE_Tnp_1"/>
    <property type="match status" value="1"/>
</dbReference>
<accession>A0ABY6IMF3</accession>
<dbReference type="Pfam" id="PF13340">
    <property type="entry name" value="DUF4096"/>
    <property type="match status" value="1"/>
</dbReference>
<feature type="domain" description="Transposase IS4-like" evidence="1">
    <location>
        <begin position="93"/>
        <end position="246"/>
    </location>
</feature>
<dbReference type="EMBL" id="CP107716">
    <property type="protein sequence ID" value="UYQ71108.1"/>
    <property type="molecule type" value="Genomic_DNA"/>
</dbReference>
<keyword evidence="10" id="KW-1185">Reference proteome</keyword>
<dbReference type="NCBIfam" id="NF033580">
    <property type="entry name" value="transpos_IS5_3"/>
    <property type="match status" value="1"/>
</dbReference>
<evidence type="ECO:0000313" key="4">
    <source>
        <dbReference type="EMBL" id="UYQ71108.1"/>
    </source>
</evidence>
<evidence type="ECO:0000313" key="10">
    <source>
        <dbReference type="Proteomes" id="UP001163882"/>
    </source>
</evidence>
<dbReference type="Proteomes" id="UP001163882">
    <property type="component" value="Chromosome"/>
</dbReference>
<dbReference type="EMBL" id="CP107716">
    <property type="protein sequence ID" value="UYQ72559.1"/>
    <property type="molecule type" value="Genomic_DNA"/>
</dbReference>
<dbReference type="EMBL" id="CP107716">
    <property type="protein sequence ID" value="UYQ71776.1"/>
    <property type="molecule type" value="Genomic_DNA"/>
</dbReference>